<dbReference type="AlphaFoldDB" id="A0A7Z7J8T2"/>
<reference evidence="2 3" key="1">
    <citation type="submission" date="2018-01" db="EMBL/GenBank/DDBJ databases">
        <authorList>
            <person name="Clerissi C."/>
        </authorList>
    </citation>
    <scope>NUCLEOTIDE SEQUENCE [LARGE SCALE GENOMIC DNA]</scope>
    <source>
        <strain evidence="2">Cupriavidus taiwanensis STM 6021</strain>
    </source>
</reference>
<protein>
    <submittedName>
        <fullName evidence="2">Uncharacterized protein</fullName>
    </submittedName>
</protein>
<dbReference type="Proteomes" id="UP000257139">
    <property type="component" value="Chromosome CBM2594_a"/>
</dbReference>
<proteinExistence type="predicted"/>
<gene>
    <name evidence="2" type="ORF">CBM2594_A70564</name>
</gene>
<organism evidence="2 3">
    <name type="scientific">Cupriavidus taiwanensis</name>
    <dbReference type="NCBI Taxonomy" id="164546"/>
    <lineage>
        <taxon>Bacteria</taxon>
        <taxon>Pseudomonadati</taxon>
        <taxon>Pseudomonadota</taxon>
        <taxon>Betaproteobacteria</taxon>
        <taxon>Burkholderiales</taxon>
        <taxon>Burkholderiaceae</taxon>
        <taxon>Cupriavidus</taxon>
    </lineage>
</organism>
<evidence type="ECO:0000256" key="1">
    <source>
        <dbReference type="SAM" id="MobiDB-lite"/>
    </source>
</evidence>
<dbReference type="EMBL" id="OGUU01000011">
    <property type="protein sequence ID" value="SPC15999.1"/>
    <property type="molecule type" value="Genomic_DNA"/>
</dbReference>
<comment type="caution">
    <text evidence="2">The sequence shown here is derived from an EMBL/GenBank/DDBJ whole genome shotgun (WGS) entry which is preliminary data.</text>
</comment>
<name>A0A7Z7J8T2_9BURK</name>
<evidence type="ECO:0000313" key="2">
    <source>
        <dbReference type="EMBL" id="SPC15999.1"/>
    </source>
</evidence>
<feature type="region of interest" description="Disordered" evidence="1">
    <location>
        <begin position="124"/>
        <end position="174"/>
    </location>
</feature>
<evidence type="ECO:0000313" key="3">
    <source>
        <dbReference type="Proteomes" id="UP000257139"/>
    </source>
</evidence>
<sequence>MTKPPDRRAENFAKLSSEVMLCSNRYRTKGRRRNISAPLTRCRMDTLPAQGNRYFAICEIPIFRNSGLACLTASAMRDPISGKQRNETAIACMQRDALGQIHEILAPLLRAAPIIFCYHGPTSAARQSHTPPIRRRAPRDNRHVAQQPPCPCRTRHDRHTPTGRAPGFQLRSFW</sequence>
<accession>A0A7Z7J8T2</accession>